<feature type="transmembrane region" description="Helical" evidence="1">
    <location>
        <begin position="330"/>
        <end position="351"/>
    </location>
</feature>
<dbReference type="RefSeq" id="WP_253620184.1">
    <property type="nucleotide sequence ID" value="NZ_JAMZDE010000008.1"/>
</dbReference>
<feature type="transmembrane region" description="Helical" evidence="1">
    <location>
        <begin position="174"/>
        <end position="203"/>
    </location>
</feature>
<feature type="transmembrane region" description="Helical" evidence="1">
    <location>
        <begin position="408"/>
        <end position="424"/>
    </location>
</feature>
<dbReference type="PANTHER" id="PTHR34219">
    <property type="entry name" value="IRON-REGULATED INNER MEMBRANE PROTEIN-RELATED"/>
    <property type="match status" value="1"/>
</dbReference>
<evidence type="ECO:0000256" key="1">
    <source>
        <dbReference type="SAM" id="Phobius"/>
    </source>
</evidence>
<keyword evidence="1" id="KW-1133">Transmembrane helix</keyword>
<name>A0A9X2FXF9_9GAMM</name>
<protein>
    <submittedName>
        <fullName evidence="2">PepSY domain-containing protein</fullName>
    </submittedName>
</protein>
<dbReference type="PANTHER" id="PTHR34219:SF4">
    <property type="entry name" value="PEPSY DOMAIN-CONTAINING PROTEIN"/>
    <property type="match status" value="1"/>
</dbReference>
<dbReference type="Proteomes" id="UP001139474">
    <property type="component" value="Unassembled WGS sequence"/>
</dbReference>
<feature type="transmembrane region" description="Helical" evidence="1">
    <location>
        <begin position="473"/>
        <end position="490"/>
    </location>
</feature>
<organism evidence="2 3">
    <name type="scientific">Idiomarina rhizosphaerae</name>
    <dbReference type="NCBI Taxonomy" id="2961572"/>
    <lineage>
        <taxon>Bacteria</taxon>
        <taxon>Pseudomonadati</taxon>
        <taxon>Pseudomonadota</taxon>
        <taxon>Gammaproteobacteria</taxon>
        <taxon>Alteromonadales</taxon>
        <taxon>Idiomarinaceae</taxon>
        <taxon>Idiomarina</taxon>
    </lineage>
</organism>
<feature type="transmembrane region" description="Helical" evidence="1">
    <location>
        <begin position="436"/>
        <end position="453"/>
    </location>
</feature>
<dbReference type="InterPro" id="IPR005625">
    <property type="entry name" value="PepSY-ass_TM"/>
</dbReference>
<keyword evidence="1" id="KW-0472">Membrane</keyword>
<comment type="caution">
    <text evidence="2">The sequence shown here is derived from an EMBL/GenBank/DDBJ whole genome shotgun (WGS) entry which is preliminary data.</text>
</comment>
<accession>A0A9X2FXF9</accession>
<proteinExistence type="predicted"/>
<gene>
    <name evidence="2" type="ORF">NJR55_12125</name>
</gene>
<keyword evidence="3" id="KW-1185">Reference proteome</keyword>
<feature type="transmembrane region" description="Helical" evidence="1">
    <location>
        <begin position="131"/>
        <end position="153"/>
    </location>
</feature>
<dbReference type="Pfam" id="PF03929">
    <property type="entry name" value="PepSY_TM"/>
    <property type="match status" value="1"/>
</dbReference>
<dbReference type="EMBL" id="JAMZDE010000008">
    <property type="protein sequence ID" value="MCP1340337.1"/>
    <property type="molecule type" value="Genomic_DNA"/>
</dbReference>
<reference evidence="2" key="1">
    <citation type="submission" date="2022-06" db="EMBL/GenBank/DDBJ databases">
        <title>Idiomarina rhizosphaerae M1R2S28.</title>
        <authorList>
            <person name="Sun J.-Q."/>
            <person name="Li L.-F."/>
        </authorList>
    </citation>
    <scope>NUCLEOTIDE SEQUENCE</scope>
    <source>
        <strain evidence="2">M1R2S28</strain>
    </source>
</reference>
<evidence type="ECO:0000313" key="2">
    <source>
        <dbReference type="EMBL" id="MCP1340337.1"/>
    </source>
</evidence>
<feature type="transmembrane region" description="Helical" evidence="1">
    <location>
        <begin position="7"/>
        <end position="28"/>
    </location>
</feature>
<dbReference type="AlphaFoldDB" id="A0A9X2FXF9"/>
<evidence type="ECO:0000313" key="3">
    <source>
        <dbReference type="Proteomes" id="UP001139474"/>
    </source>
</evidence>
<feature type="transmembrane region" description="Helical" evidence="1">
    <location>
        <begin position="372"/>
        <end position="392"/>
    </location>
</feature>
<sequence>MTWLHTWAGLVVGWILFAVFLTGTLAYFQFEITQWMLPDVKQHATPEKAVAQAQDYLEKQAPDSPGWSITLPDERSPITTIFWRDPNASNGRGFEFAVLDGDGKKIEQRETRGGNFLYRFHFDLHYMPVFIARWLVGICAMLMLIAIVTGVVIHKKIFKDFFTFQAGKGPRSWLDGHTITSVFALPFHFMITYTGLVTLMLMYMSSAVSLSYGDRGEFFNDLQSQPPKLQASGESANLADLQALYFKAREDIKGNPIRLAQISHPGDTNATVTFYEAPTQSLMSDYTTLTYSAVTGEQLHVQPVKNSAELTRRTMIGLHAGRFADTQLRWLYFFSGIMGTLMIATGLVLWFEKRKKKLQASGNLSFGHYLVSGLNAGFIMGLPLAVATYFLSNRLLPISADNRAELEIAWFFFGWLLMVCYPLLRGAKKTWRDGALLNGLAYLSLPFISFITVDRHLLNYQYPRDWPLFGMDTSFILTAAAFLGLTWYLFRKWNSKETQNDVER</sequence>
<keyword evidence="1" id="KW-0812">Transmembrane</keyword>